<dbReference type="SMART" id="SM00314">
    <property type="entry name" value="RA"/>
    <property type="match status" value="2"/>
</dbReference>
<dbReference type="Pfam" id="PF00595">
    <property type="entry name" value="PDZ"/>
    <property type="match status" value="1"/>
</dbReference>
<dbReference type="InterPro" id="IPR036034">
    <property type="entry name" value="PDZ_sf"/>
</dbReference>
<dbReference type="GeneTree" id="ENSGT00940000155237"/>
<evidence type="ECO:0000259" key="5">
    <source>
        <dbReference type="PROSITE" id="PS51126"/>
    </source>
</evidence>
<feature type="domain" description="Dilute" evidence="5">
    <location>
        <begin position="583"/>
        <end position="824"/>
    </location>
</feature>
<dbReference type="PANTHER" id="PTHR10398:SF2">
    <property type="entry name" value="AFADIN"/>
    <property type="match status" value="1"/>
</dbReference>
<feature type="compositionally biased region" description="Low complexity" evidence="2">
    <location>
        <begin position="1197"/>
        <end position="1206"/>
    </location>
</feature>
<dbReference type="SUPFAM" id="SSF49879">
    <property type="entry name" value="SMAD/FHA domain"/>
    <property type="match status" value="1"/>
</dbReference>
<dbReference type="GO" id="GO:0032880">
    <property type="term" value="P:regulation of protein localization"/>
    <property type="evidence" value="ECO:0007669"/>
    <property type="project" value="TreeGrafter"/>
</dbReference>
<feature type="domain" description="Ras-associating" evidence="4">
    <location>
        <begin position="244"/>
        <end position="347"/>
    </location>
</feature>
<reference evidence="6" key="1">
    <citation type="submission" date="2025-08" db="UniProtKB">
        <authorList>
            <consortium name="Ensembl"/>
        </authorList>
    </citation>
    <scope>IDENTIFICATION</scope>
</reference>
<proteinExistence type="predicted"/>
<feature type="domain" description="Ras-associating" evidence="4">
    <location>
        <begin position="36"/>
        <end position="131"/>
    </location>
</feature>
<dbReference type="InterPro" id="IPR037977">
    <property type="entry name" value="CBD_Afadin"/>
</dbReference>
<dbReference type="SUPFAM" id="SSF50156">
    <property type="entry name" value="PDZ domain-like"/>
    <property type="match status" value="1"/>
</dbReference>
<evidence type="ECO:0000259" key="4">
    <source>
        <dbReference type="PROSITE" id="PS50200"/>
    </source>
</evidence>
<dbReference type="InterPro" id="IPR029071">
    <property type="entry name" value="Ubiquitin-like_domsf"/>
</dbReference>
<accession>A0A8C4QSF1</accession>
<dbReference type="FunFam" id="2.30.42.10:FF:000032">
    <property type="entry name" value="Afadin isoform A"/>
    <property type="match status" value="1"/>
</dbReference>
<feature type="compositionally biased region" description="Basic and acidic residues" evidence="2">
    <location>
        <begin position="1595"/>
        <end position="1612"/>
    </location>
</feature>
<feature type="compositionally biased region" description="Polar residues" evidence="2">
    <location>
        <begin position="1340"/>
        <end position="1353"/>
    </location>
</feature>
<dbReference type="CDD" id="cd06789">
    <property type="entry name" value="PDZ_AFDN-like"/>
    <property type="match status" value="1"/>
</dbReference>
<dbReference type="PANTHER" id="PTHR10398">
    <property type="entry name" value="AFADIN"/>
    <property type="match status" value="1"/>
</dbReference>
<dbReference type="Gene3D" id="2.60.200.20">
    <property type="match status" value="1"/>
</dbReference>
<dbReference type="OMA" id="YRCAQDE"/>
<feature type="compositionally biased region" description="Basic and acidic residues" evidence="2">
    <location>
        <begin position="1165"/>
        <end position="1195"/>
    </location>
</feature>
<feature type="compositionally biased region" description="Basic and acidic residues" evidence="2">
    <location>
        <begin position="1619"/>
        <end position="1630"/>
    </location>
</feature>
<dbReference type="Pfam" id="PF00498">
    <property type="entry name" value="FHA"/>
    <property type="match status" value="1"/>
</dbReference>
<dbReference type="SUPFAM" id="SSF54236">
    <property type="entry name" value="Ubiquitin-like"/>
    <property type="match status" value="2"/>
</dbReference>
<dbReference type="InterPro" id="IPR028842">
    <property type="entry name" value="Afadin"/>
</dbReference>
<feature type="region of interest" description="Disordered" evidence="2">
    <location>
        <begin position="1435"/>
        <end position="1630"/>
    </location>
</feature>
<feature type="compositionally biased region" description="Basic and acidic residues" evidence="2">
    <location>
        <begin position="1458"/>
        <end position="1587"/>
    </location>
</feature>
<dbReference type="PROSITE" id="PS50200">
    <property type="entry name" value="RA"/>
    <property type="match status" value="2"/>
</dbReference>
<dbReference type="InterPro" id="IPR000159">
    <property type="entry name" value="RA_dom"/>
</dbReference>
<dbReference type="InterPro" id="IPR008984">
    <property type="entry name" value="SMAD_FHA_dom_sf"/>
</dbReference>
<dbReference type="Ensembl" id="ENSEBUT00000020486.1">
    <property type="protein sequence ID" value="ENSEBUP00000019910.1"/>
    <property type="gene ID" value="ENSEBUG00000012337.1"/>
</dbReference>
<sequence length="1630" mass="185300">MSGEDECRRLTETINHWNANRLDLFEISPPNSDLDYHGVMRFYFQDKLSGNFATKCIRVASTATTHDVIEPLAEKFRPDIRMLTAPRYSLYEVHSNGEERRLGLNEKPLIVQLNWTKDDREGRFVLKNENDVTPVKKPASNGASRPEKEGVIHNFRRSLSKKDKDKEKRRREREASLQEEDVESISDSLSMTGSKLAEEVYKEMPETSFTRTISNPDAVMKRRRQQRMEKRMQDFHGEDGRLVSGGMLRIFADSLRPSGPTLAARLAPSDTADVIVREMLDKYELEDEDPRNYCLAQVVLPPGADAMDEASRRSGVATPLSDDDCPLQILAGWSVEHGQYHLMSQKLARSRNPHRTSRYCHMKGGHVVGGGGYNSTCYYHNGHVRPIVFLVSYPIVPDFIFLSIQLLGSGVLPQHCVLTNMDGVVTVTPSSIQAETLVDGRRLSETSLLRSGAALRFGNAQMFKFVDPVQDLQRLGGLEGPQSVRRPRLETTFDLDGDVRSSTARLGTVHPRSPMFVRNLSLCRAVEEAIIASIIHYTNSSTVHFKLSPTYSLYLASRWVLTGPVQPEPGRTERARRTGMLVSRMAATMETVVQVSPNCTAGSLAFWMANASELLNFMRQDRNLGPLTLESQDALANTVQVAFRHLVDTLQADIAKCMPDFLVPHEDARQQNHTISDVLHMLSGAMALLRRCRVNAALTIQLFSQLFHFINMWLFNRLVRGGNHGLCSHFWGQRLRNQLQHVEAWAEKQGLELAADCHLSRLIQATTLLTMDKYIMKDVPIISNTCFKLNSLQLRALLENYQPAPNEPPVPQVLMIDSVVVVAESTADELTHSDEREVRLEEDPDLQLPFLLPEDGYSCDIVRGIPNGLQEFLNPLCQRGLCRLVPQPRAPGTWMVFFEGMDLESLYTHQDMVSPSRDKPEVVTVTLRKQNGLGLSIVAARGSGEDKMGIYVKSVVKGGAADRDGRLAAGDQLLCVDGNSLVGLSQERAAELMTRTGSVVTLEVAKQGAIYHGLATLLHQGSPSLQRDRRGSGKLRPKSDGFALSRHGNGPDSNSKDGKENYTAENSSSGRWHTMEQRRPSTEDWLVKNRTDHRSTPNVAGMNAHLTSSIEAFPIPTSAYPREYNTLPPARAPDPSEQLRFTQAVDRSGNGPMQRVAYSEEELWKERHGSREVLSSHESLPRELDRRNSPLETRRISPAASSSSSSERLVQPSRTGPGRWHPPESYDDTLPPPPPPAPQGTTVYNTMPLPSPPANSRAQRGYETLPAVPPVTGSDNRNEQQHWYEREKARLEEERKHKQLELGRREESLQSRQSGAGFAEKDSNLQQHSKEPVPSHKKVQTTIRELRPQQQPHTVDRRDLLFVLPPNEAKHEQVDPLSPSPWKRDEKEKREKLQQQELLGMLEREIWELQSKTERSAEEGDRLRKLLLEREFQRRLQETRSRVDDDDDYDDEEDDDGDRARQQREAEDRARQQREAEDRARQQREAEDRARQQREAEDRARQQREAEDRARQQREAEDRARQQQESEQRARLQREAEERAQLQREAEDRVQQQREAEDRACQHQEAEDRARQQREVEDRARQQREAEDLVGPEKLTFRERQRLFSEGKDVSSKMKTSRRLMELEQELGNK</sequence>
<name>A0A8C4QSF1_EPTBU</name>
<dbReference type="SMART" id="SM01132">
    <property type="entry name" value="DIL"/>
    <property type="match status" value="1"/>
</dbReference>
<evidence type="ECO:0000313" key="7">
    <source>
        <dbReference type="Proteomes" id="UP000694388"/>
    </source>
</evidence>
<dbReference type="GO" id="GO:0007155">
    <property type="term" value="P:cell adhesion"/>
    <property type="evidence" value="ECO:0007669"/>
    <property type="project" value="UniProtKB-KW"/>
</dbReference>
<dbReference type="InterPro" id="IPR001478">
    <property type="entry name" value="PDZ"/>
</dbReference>
<evidence type="ECO:0000256" key="2">
    <source>
        <dbReference type="SAM" id="MobiDB-lite"/>
    </source>
</evidence>
<evidence type="ECO:0000313" key="6">
    <source>
        <dbReference type="Ensembl" id="ENSEBUP00000019910.1"/>
    </source>
</evidence>
<feature type="compositionally biased region" description="Basic and acidic residues" evidence="2">
    <location>
        <begin position="160"/>
        <end position="176"/>
    </location>
</feature>
<dbReference type="PROSITE" id="PS51126">
    <property type="entry name" value="DILUTE"/>
    <property type="match status" value="1"/>
</dbReference>
<dbReference type="InterPro" id="IPR002710">
    <property type="entry name" value="Dilute_dom"/>
</dbReference>
<feature type="region of interest" description="Disordered" evidence="2">
    <location>
        <begin position="1021"/>
        <end position="1100"/>
    </location>
</feature>
<dbReference type="Gene3D" id="2.30.42.10">
    <property type="match status" value="1"/>
</dbReference>
<keyword evidence="7" id="KW-1185">Reference proteome</keyword>
<dbReference type="Gene3D" id="3.10.20.90">
    <property type="entry name" value="Phosphatidylinositol 3-kinase Catalytic Subunit, Chain A, domain 1"/>
    <property type="match status" value="2"/>
</dbReference>
<dbReference type="SMART" id="SM00228">
    <property type="entry name" value="PDZ"/>
    <property type="match status" value="1"/>
</dbReference>
<dbReference type="Proteomes" id="UP000694388">
    <property type="component" value="Unplaced"/>
</dbReference>
<feature type="compositionally biased region" description="Acidic residues" evidence="2">
    <location>
        <begin position="1444"/>
        <end position="1457"/>
    </location>
</feature>
<dbReference type="CDD" id="cd15471">
    <property type="entry name" value="Myo5p-like_CBD_afadin"/>
    <property type="match status" value="1"/>
</dbReference>
<feature type="compositionally biased region" description="Basic and acidic residues" evidence="2">
    <location>
        <begin position="1319"/>
        <end position="1334"/>
    </location>
</feature>
<evidence type="ECO:0000256" key="1">
    <source>
        <dbReference type="ARBA" id="ARBA00022889"/>
    </source>
</evidence>
<evidence type="ECO:0000259" key="3">
    <source>
        <dbReference type="PROSITE" id="PS50106"/>
    </source>
</evidence>
<organism evidence="6 7">
    <name type="scientific">Eptatretus burgeri</name>
    <name type="common">Inshore hagfish</name>
    <dbReference type="NCBI Taxonomy" id="7764"/>
    <lineage>
        <taxon>Eukaryota</taxon>
        <taxon>Metazoa</taxon>
        <taxon>Chordata</taxon>
        <taxon>Craniata</taxon>
        <taxon>Vertebrata</taxon>
        <taxon>Cyclostomata</taxon>
        <taxon>Myxini</taxon>
        <taxon>Myxiniformes</taxon>
        <taxon>Myxinidae</taxon>
        <taxon>Eptatretinae</taxon>
        <taxon>Eptatretus</taxon>
    </lineage>
</organism>
<dbReference type="Pfam" id="PF00788">
    <property type="entry name" value="RA"/>
    <property type="match status" value="2"/>
</dbReference>
<dbReference type="PROSITE" id="PS50106">
    <property type="entry name" value="PDZ"/>
    <property type="match status" value="1"/>
</dbReference>
<dbReference type="FunFam" id="3.10.20.90:FF:000025">
    <property type="entry name" value="Afadin, adherens junction formation factor"/>
    <property type="match status" value="1"/>
</dbReference>
<dbReference type="GO" id="GO:0050839">
    <property type="term" value="F:cell adhesion molecule binding"/>
    <property type="evidence" value="ECO:0007669"/>
    <property type="project" value="TreeGrafter"/>
</dbReference>
<dbReference type="CDD" id="cd01782">
    <property type="entry name" value="RA1_Afadin"/>
    <property type="match status" value="1"/>
</dbReference>
<reference evidence="6" key="2">
    <citation type="submission" date="2025-09" db="UniProtKB">
        <authorList>
            <consortium name="Ensembl"/>
        </authorList>
    </citation>
    <scope>IDENTIFICATION</scope>
</reference>
<dbReference type="GO" id="GO:0007165">
    <property type="term" value="P:signal transduction"/>
    <property type="evidence" value="ECO:0007669"/>
    <property type="project" value="InterPro"/>
</dbReference>
<feature type="compositionally biased region" description="Basic and acidic residues" evidence="2">
    <location>
        <begin position="1382"/>
        <end position="1394"/>
    </location>
</feature>
<feature type="compositionally biased region" description="Basic and acidic residues" evidence="2">
    <location>
        <begin position="1276"/>
        <end position="1309"/>
    </location>
</feature>
<keyword evidence="1" id="KW-0130">Cell adhesion</keyword>
<protein>
    <submittedName>
        <fullName evidence="6">Afadin, adherens junction formation factor a</fullName>
    </submittedName>
</protein>
<feature type="compositionally biased region" description="Basic and acidic residues" evidence="2">
    <location>
        <begin position="1073"/>
        <end position="1095"/>
    </location>
</feature>
<dbReference type="Pfam" id="PF01843">
    <property type="entry name" value="DIL"/>
    <property type="match status" value="1"/>
</dbReference>
<dbReference type="GO" id="GO:0005912">
    <property type="term" value="C:adherens junction"/>
    <property type="evidence" value="ECO:0007669"/>
    <property type="project" value="TreeGrafter"/>
</dbReference>
<dbReference type="InterPro" id="IPR000253">
    <property type="entry name" value="FHA_dom"/>
</dbReference>
<feature type="domain" description="PDZ" evidence="3">
    <location>
        <begin position="922"/>
        <end position="1008"/>
    </location>
</feature>
<feature type="region of interest" description="Disordered" evidence="2">
    <location>
        <begin position="1165"/>
        <end position="1396"/>
    </location>
</feature>
<feature type="region of interest" description="Disordered" evidence="2">
    <location>
        <begin position="126"/>
        <end position="189"/>
    </location>
</feature>